<keyword evidence="2" id="KW-1185">Reference proteome</keyword>
<evidence type="ECO:0000313" key="1">
    <source>
        <dbReference type="EMBL" id="MDC2888034.1"/>
    </source>
</evidence>
<name>A0ABT5FA89_9GAMM</name>
<protein>
    <recommendedName>
        <fullName evidence="3">Metallo-beta-lactamase domain-containing protein</fullName>
    </recommendedName>
</protein>
<gene>
    <name evidence="1" type="ORF">PN838_03355</name>
</gene>
<comment type="caution">
    <text evidence="1">The sequence shown here is derived from an EMBL/GenBank/DDBJ whole genome shotgun (WGS) entry which is preliminary data.</text>
</comment>
<accession>A0ABT5FA89</accession>
<organism evidence="1 2">
    <name type="scientific">Psychrosphaera algicola</name>
    <dbReference type="NCBI Taxonomy" id="3023714"/>
    <lineage>
        <taxon>Bacteria</taxon>
        <taxon>Pseudomonadati</taxon>
        <taxon>Pseudomonadota</taxon>
        <taxon>Gammaproteobacteria</taxon>
        <taxon>Alteromonadales</taxon>
        <taxon>Pseudoalteromonadaceae</taxon>
        <taxon>Psychrosphaera</taxon>
    </lineage>
</organism>
<dbReference type="SUPFAM" id="SSF56281">
    <property type="entry name" value="Metallo-hydrolase/oxidoreductase"/>
    <property type="match status" value="1"/>
</dbReference>
<reference evidence="1 2" key="1">
    <citation type="submission" date="2023-01" db="EMBL/GenBank/DDBJ databases">
        <title>Psychrosphaera sp. nov., isolated from marine algae.</title>
        <authorList>
            <person name="Bayburt H."/>
            <person name="Choi B.J."/>
            <person name="Kim J.M."/>
            <person name="Choi D.G."/>
            <person name="Jeon C.O."/>
        </authorList>
    </citation>
    <scope>NUCLEOTIDE SEQUENCE [LARGE SCALE GENOMIC DNA]</scope>
    <source>
        <strain evidence="1 2">G1-22</strain>
    </source>
</reference>
<evidence type="ECO:0000313" key="2">
    <source>
        <dbReference type="Proteomes" id="UP001528411"/>
    </source>
</evidence>
<dbReference type="InterPro" id="IPR036866">
    <property type="entry name" value="RibonucZ/Hydroxyglut_hydro"/>
</dbReference>
<dbReference type="PANTHER" id="PTHR30619">
    <property type="entry name" value="DNA INTERNALIZATION/COMPETENCE PROTEIN COMEC/REC2"/>
    <property type="match status" value="1"/>
</dbReference>
<dbReference type="EMBL" id="JAQOMS010000002">
    <property type="protein sequence ID" value="MDC2888034.1"/>
    <property type="molecule type" value="Genomic_DNA"/>
</dbReference>
<sequence>MFIPLHSFVTTKVFNKTTTIRIFDVGQGTSVLISNNQTNMLYDLGPVFQSGSSATRHAVKPMLDNLLIDTLDLVVVSHSDTDHRGDLSVLDTLIIKQHLNGCKQLASLQHTYSQAGFELTLLWPTSAILTKAAHIEPETNSAAIEKDHTLANGIANYTDNALSCVIKIKDQSSGKSLLLTGDIDLNVEKALSEMHLANKVNLNSDIVMSSHHGSKFGSSTLFLRLVAPKLVIHSAGPNNRFNFPHPDVLNRIAELGIEQYSTSHLGRLLLLYKNKR</sequence>
<dbReference type="Proteomes" id="UP001528411">
    <property type="component" value="Unassembled WGS sequence"/>
</dbReference>
<dbReference type="InterPro" id="IPR052159">
    <property type="entry name" value="Competence_DNA_uptake"/>
</dbReference>
<dbReference type="RefSeq" id="WP_272179766.1">
    <property type="nucleotide sequence ID" value="NZ_JAQOMS010000002.1"/>
</dbReference>
<dbReference type="Gene3D" id="3.60.15.10">
    <property type="entry name" value="Ribonuclease Z/Hydroxyacylglutathione hydrolase-like"/>
    <property type="match status" value="1"/>
</dbReference>
<evidence type="ECO:0008006" key="3">
    <source>
        <dbReference type="Google" id="ProtNLM"/>
    </source>
</evidence>
<dbReference type="PANTHER" id="PTHR30619:SF1">
    <property type="entry name" value="RECOMBINATION PROTEIN 2"/>
    <property type="match status" value="1"/>
</dbReference>
<proteinExistence type="predicted"/>